<accession>E9GY59</accession>
<dbReference type="PhylomeDB" id="E9GY59"/>
<feature type="region of interest" description="Disordered" evidence="2">
    <location>
        <begin position="627"/>
        <end position="665"/>
    </location>
</feature>
<protein>
    <submittedName>
        <fullName evidence="3">Uncharacterized protein</fullName>
    </submittedName>
</protein>
<dbReference type="SUPFAM" id="SSF47923">
    <property type="entry name" value="Ypt/Rab-GAP domain of gyp1p"/>
    <property type="match status" value="1"/>
</dbReference>
<dbReference type="Proteomes" id="UP000000305">
    <property type="component" value="Unassembled WGS sequence"/>
</dbReference>
<dbReference type="EMBL" id="GL732574">
    <property type="protein sequence ID" value="EFX75543.1"/>
    <property type="molecule type" value="Genomic_DNA"/>
</dbReference>
<evidence type="ECO:0000313" key="4">
    <source>
        <dbReference type="Proteomes" id="UP000000305"/>
    </source>
</evidence>
<dbReference type="HOGENOM" id="CLU_378692_0_0_1"/>
<evidence type="ECO:0000256" key="1">
    <source>
        <dbReference type="SAM" id="Coils"/>
    </source>
</evidence>
<evidence type="ECO:0000256" key="2">
    <source>
        <dbReference type="SAM" id="MobiDB-lite"/>
    </source>
</evidence>
<dbReference type="AlphaFoldDB" id="E9GY59"/>
<name>E9GY59_DAPPU</name>
<dbReference type="InParanoid" id="E9GY59"/>
<dbReference type="STRING" id="6669.E9GY59"/>
<feature type="compositionally biased region" description="Basic residues" evidence="2">
    <location>
        <begin position="628"/>
        <end position="646"/>
    </location>
</feature>
<dbReference type="GO" id="GO:0005886">
    <property type="term" value="C:plasma membrane"/>
    <property type="evidence" value="ECO:0000318"/>
    <property type="project" value="GO_Central"/>
</dbReference>
<gene>
    <name evidence="3" type="ORF">DAPPUDRAFT_250236</name>
</gene>
<reference evidence="3 4" key="1">
    <citation type="journal article" date="2011" name="Science">
        <title>The ecoresponsive genome of Daphnia pulex.</title>
        <authorList>
            <person name="Colbourne J.K."/>
            <person name="Pfrender M.E."/>
            <person name="Gilbert D."/>
            <person name="Thomas W.K."/>
            <person name="Tucker A."/>
            <person name="Oakley T.H."/>
            <person name="Tokishita S."/>
            <person name="Aerts A."/>
            <person name="Arnold G.J."/>
            <person name="Basu M.K."/>
            <person name="Bauer D.J."/>
            <person name="Caceres C.E."/>
            <person name="Carmel L."/>
            <person name="Casola C."/>
            <person name="Choi J.H."/>
            <person name="Detter J.C."/>
            <person name="Dong Q."/>
            <person name="Dusheyko S."/>
            <person name="Eads B.D."/>
            <person name="Frohlich T."/>
            <person name="Geiler-Samerotte K.A."/>
            <person name="Gerlach D."/>
            <person name="Hatcher P."/>
            <person name="Jogdeo S."/>
            <person name="Krijgsveld J."/>
            <person name="Kriventseva E.V."/>
            <person name="Kultz D."/>
            <person name="Laforsch C."/>
            <person name="Lindquist E."/>
            <person name="Lopez J."/>
            <person name="Manak J.R."/>
            <person name="Muller J."/>
            <person name="Pangilinan J."/>
            <person name="Patwardhan R.P."/>
            <person name="Pitluck S."/>
            <person name="Pritham E.J."/>
            <person name="Rechtsteiner A."/>
            <person name="Rho M."/>
            <person name="Rogozin I.B."/>
            <person name="Sakarya O."/>
            <person name="Salamov A."/>
            <person name="Schaack S."/>
            <person name="Shapiro H."/>
            <person name="Shiga Y."/>
            <person name="Skalitzky C."/>
            <person name="Smith Z."/>
            <person name="Souvorov A."/>
            <person name="Sung W."/>
            <person name="Tang Z."/>
            <person name="Tsuchiya D."/>
            <person name="Tu H."/>
            <person name="Vos H."/>
            <person name="Wang M."/>
            <person name="Wolf Y.I."/>
            <person name="Yamagata H."/>
            <person name="Yamada T."/>
            <person name="Ye Y."/>
            <person name="Shaw J.R."/>
            <person name="Andrews J."/>
            <person name="Crease T.J."/>
            <person name="Tang H."/>
            <person name="Lucas S.M."/>
            <person name="Robertson H.M."/>
            <person name="Bork P."/>
            <person name="Koonin E.V."/>
            <person name="Zdobnov E.M."/>
            <person name="Grigoriev I.V."/>
            <person name="Lynch M."/>
            <person name="Boore J.L."/>
        </authorList>
    </citation>
    <scope>NUCLEOTIDE SEQUENCE [LARGE SCALE GENOMIC DNA]</scope>
</reference>
<dbReference type="OrthoDB" id="10264062at2759"/>
<dbReference type="GO" id="GO:0005737">
    <property type="term" value="C:cytoplasm"/>
    <property type="evidence" value="ECO:0000318"/>
    <property type="project" value="GO_Central"/>
</dbReference>
<evidence type="ECO:0000313" key="3">
    <source>
        <dbReference type="EMBL" id="EFX75543.1"/>
    </source>
</evidence>
<organism evidence="3 4">
    <name type="scientific">Daphnia pulex</name>
    <name type="common">Water flea</name>
    <dbReference type="NCBI Taxonomy" id="6669"/>
    <lineage>
        <taxon>Eukaryota</taxon>
        <taxon>Metazoa</taxon>
        <taxon>Ecdysozoa</taxon>
        <taxon>Arthropoda</taxon>
        <taxon>Crustacea</taxon>
        <taxon>Branchiopoda</taxon>
        <taxon>Diplostraca</taxon>
        <taxon>Cladocera</taxon>
        <taxon>Anomopoda</taxon>
        <taxon>Daphniidae</taxon>
        <taxon>Daphnia</taxon>
    </lineage>
</organism>
<dbReference type="eggNOG" id="KOG2197">
    <property type="taxonomic scope" value="Eukaryota"/>
</dbReference>
<sequence>MSLDCKSPPKKVTVSVGLLGPFAGIHRIITDLCKYHILMYDEIPSAAAETAVQAQPDVPAQPLVPCPQIIITSKSVRGLSLTETDWVSIHQSERGRVRPFLLEFFPSTAAQRIKLRALKEREYHLMNQQWYTMLPIQQPRFGSFAEHKSQIDFDVARIDLPSYSVNKNKMRETLRSGISDLLAPLLVVLEDEVMAYWCFNSLIKRMKGIRQNVGPPDCACNTEEEQWVTAVGLIRETSKHFVEARDIKACWDLLARLFELPFFDLLKLTAPYTLQGRQGREAANKTRFTQDLPEEAQQELRKCEETLKVHSDLVEAHKAAARVAAKWKSLIFSEAELTAKEAKLEKERQALNLKRRRTEAEAEAVQNNHTTDRQEIPRAHAGVSGLARQIPANPLGKAKEIPRAYAGASGSTRQVSAEPLVTARQELLSRAYGSEPPKVRQGLVSAGTNPDKGKQLKAPVGISPLLKQVSVELSAITGSDVVPVEEFSATPKFQRRRTRSGRIVPPAQSVINNLWVPERGTIRPQVPQERFDLSKPPFTIDGKTLHPVVERIDQASISQLIEHGLLAPKEVNLEELQATPSEQAGSSQARAKAIRPVTAAEILNEVPSDIDSEVIICEILNHMTPNKVKVKKEGKPKKSAKARKEKAPRTPKALRNPPLGDLQNDLQLDNLFGSMSEDEATLLSSPKAGLVNLPTPDSTPEPIEVDPVELEIHPTRAELLCEDADKIIFNKF</sequence>
<proteinExistence type="predicted"/>
<feature type="coiled-coil region" evidence="1">
    <location>
        <begin position="334"/>
        <end position="368"/>
    </location>
</feature>
<keyword evidence="4" id="KW-1185">Reference proteome</keyword>
<dbReference type="InterPro" id="IPR035969">
    <property type="entry name" value="Rab-GAP_TBC_sf"/>
</dbReference>
<keyword evidence="1" id="KW-0175">Coiled coil</keyword>
<dbReference type="GO" id="GO:0005096">
    <property type="term" value="F:GTPase activator activity"/>
    <property type="evidence" value="ECO:0000318"/>
    <property type="project" value="GO_Central"/>
</dbReference>
<dbReference type="KEGG" id="dpx:DAPPUDRAFT_250236"/>